<evidence type="ECO:0000256" key="9">
    <source>
        <dbReference type="ARBA" id="ARBA00022989"/>
    </source>
</evidence>
<dbReference type="Gene3D" id="3.30.200.20">
    <property type="entry name" value="Phosphorylase Kinase, domain 1"/>
    <property type="match status" value="1"/>
</dbReference>
<sequence>MLLFSSTRITEPKITVLAFQLFIVTTTVAVAAAPVALPGCPDTCGNITVPYPFGTRPGCFREGFNLSCQETPGRPPKLLVGDGVEVFDISLADGTVRVHTKMVGVRLPLNTSSLIWLNDSWSAGRVDTGRLAVSTRHNRFVVMGCNLLASLVVDPGASDSATSYVSVCAALCLEDKVSDTLCSGVGCCQTHIALGLPSYRVEIRELTALSYVARTDSWFGALFIADQKWFSREGPILQLHYFSDEQRTIFTEVIPTMLEWSLDMNRDQDLFWGLDNPGSGRCLSSNSILVHDGVDGSDNGRARCNCSKGFEGNPYFANGCQAFCRKMSLFSSAHSTESKIILLAFQLFILATAAAAAPVALPGCPETCGNITVPYPFGTRPGCFREGFNLTCEETPGRPPRLFVGDGVEVLGISLPDGTVRIHSKMLGVWLPLNTSSLRSNGSWSAGLVATDRLAVSTRHNQFVVMGCNLLASLVVDPRDSDSVSSYVSVCAALCPDGVAAIDISCSGVGCCQTRIPLGLPSYRVQLSEVAAPSSAPGTTSLFGAMFIADQEWFSREGPILQLHYFGEEKRIIDTEVIPTVLEWSLDMNRDQDLFGGLDNPGRSRCISLNSIVLYDGVELSNFGIINMFKQRRAKKLRQKFFKRNHGLLLQQLISSNKDIAERMKIFSLEELDQATNNFDQNRILGGGGHGTVYKGILSDQHVVAIKKSKIVVQREIDQFINEVVILSQTNHRNVVKLFGCCLETEVPLLVYEFISNGTLSYHIQEQSENSLSWKDRLRIALETARAIAYLHRAASISVFHRDIKSANILLTDTLTAKVSDFGASRSISLDETGVHTAIQGTHGYLDPEYYYTSRLTEKSDVYSFGVILAELLTRITPIFSSQSSSESISLASYFVSLIRDNRLSDILDSQIVGEGGTADAEVVVRLAAACLSLKGLDRPTMRQVETTLEDLQSTKVHQNFQITTVTQNVTKDQSYTEGSEGTRLYSLEKEFIQSSEIPR</sequence>
<dbReference type="InterPro" id="IPR000719">
    <property type="entry name" value="Prot_kinase_dom"/>
</dbReference>
<evidence type="ECO:0000256" key="11">
    <source>
        <dbReference type="ARBA" id="ARBA00023157"/>
    </source>
</evidence>
<keyword evidence="8 13" id="KW-0067">ATP-binding</keyword>
<dbReference type="PROSITE" id="PS50011">
    <property type="entry name" value="PROTEIN_KINASE_DOM"/>
    <property type="match status" value="1"/>
</dbReference>
<dbReference type="InterPro" id="IPR008271">
    <property type="entry name" value="Ser/Thr_kinase_AS"/>
</dbReference>
<evidence type="ECO:0000256" key="10">
    <source>
        <dbReference type="ARBA" id="ARBA00023136"/>
    </source>
</evidence>
<keyword evidence="12" id="KW-0325">Glycoprotein</keyword>
<dbReference type="GO" id="GO:0004674">
    <property type="term" value="F:protein serine/threonine kinase activity"/>
    <property type="evidence" value="ECO:0007669"/>
    <property type="project" value="UniProtKB-KW"/>
</dbReference>
<keyword evidence="9" id="KW-1133">Transmembrane helix</keyword>
<keyword evidence="5" id="KW-0732">Signal</keyword>
<dbReference type="SMART" id="SM00220">
    <property type="entry name" value="S_TKc"/>
    <property type="match status" value="1"/>
</dbReference>
<dbReference type="Proteomes" id="UP001497457">
    <property type="component" value="Chromosome 31b"/>
</dbReference>
<keyword evidence="11" id="KW-1015">Disulfide bond</keyword>
<dbReference type="InterPro" id="IPR017441">
    <property type="entry name" value="Protein_kinase_ATP_BS"/>
</dbReference>
<evidence type="ECO:0000256" key="4">
    <source>
        <dbReference type="ARBA" id="ARBA00022692"/>
    </source>
</evidence>
<dbReference type="InterPro" id="IPR025287">
    <property type="entry name" value="WAK_GUB"/>
</dbReference>
<keyword evidence="4" id="KW-0812">Transmembrane</keyword>
<evidence type="ECO:0000256" key="8">
    <source>
        <dbReference type="ARBA" id="ARBA00022840"/>
    </source>
</evidence>
<keyword evidence="10" id="KW-0472">Membrane</keyword>
<organism evidence="15 16">
    <name type="scientific">Urochloa decumbens</name>
    <dbReference type="NCBI Taxonomy" id="240449"/>
    <lineage>
        <taxon>Eukaryota</taxon>
        <taxon>Viridiplantae</taxon>
        <taxon>Streptophyta</taxon>
        <taxon>Embryophyta</taxon>
        <taxon>Tracheophyta</taxon>
        <taxon>Spermatophyta</taxon>
        <taxon>Magnoliopsida</taxon>
        <taxon>Liliopsida</taxon>
        <taxon>Poales</taxon>
        <taxon>Poaceae</taxon>
        <taxon>PACMAD clade</taxon>
        <taxon>Panicoideae</taxon>
        <taxon>Panicodae</taxon>
        <taxon>Paniceae</taxon>
        <taxon>Melinidinae</taxon>
        <taxon>Urochloa</taxon>
    </lineage>
</organism>
<evidence type="ECO:0000259" key="14">
    <source>
        <dbReference type="PROSITE" id="PS50011"/>
    </source>
</evidence>
<dbReference type="FunFam" id="1.10.510.10:FF:000084">
    <property type="entry name" value="Wall-associated receptor kinase 2"/>
    <property type="match status" value="1"/>
</dbReference>
<evidence type="ECO:0000256" key="1">
    <source>
        <dbReference type="ARBA" id="ARBA00004479"/>
    </source>
</evidence>
<evidence type="ECO:0000256" key="6">
    <source>
        <dbReference type="ARBA" id="ARBA00022741"/>
    </source>
</evidence>
<evidence type="ECO:0000256" key="2">
    <source>
        <dbReference type="ARBA" id="ARBA00022527"/>
    </source>
</evidence>
<feature type="domain" description="Protein kinase" evidence="14">
    <location>
        <begin position="679"/>
        <end position="961"/>
    </location>
</feature>
<dbReference type="PROSITE" id="PS00108">
    <property type="entry name" value="PROTEIN_KINASE_ST"/>
    <property type="match status" value="1"/>
</dbReference>
<dbReference type="EMBL" id="OZ075141">
    <property type="protein sequence ID" value="CAL5029625.1"/>
    <property type="molecule type" value="Genomic_DNA"/>
</dbReference>
<dbReference type="PANTHER" id="PTHR27005:SF436">
    <property type="entry name" value="WALL-ASSOCIATED RECEPTOR KINASE-LIKE PROTEIN 9"/>
    <property type="match status" value="1"/>
</dbReference>
<gene>
    <name evidence="15" type="ORF">URODEC1_LOCUS80480</name>
</gene>
<dbReference type="Pfam" id="PF13947">
    <property type="entry name" value="GUB_WAK_bind"/>
    <property type="match status" value="2"/>
</dbReference>
<keyword evidence="16" id="KW-1185">Reference proteome</keyword>
<dbReference type="SUPFAM" id="SSF56112">
    <property type="entry name" value="Protein kinase-like (PK-like)"/>
    <property type="match status" value="1"/>
</dbReference>
<dbReference type="InterPro" id="IPR045274">
    <property type="entry name" value="WAK-like"/>
</dbReference>
<evidence type="ECO:0000256" key="7">
    <source>
        <dbReference type="ARBA" id="ARBA00022777"/>
    </source>
</evidence>
<evidence type="ECO:0000313" key="16">
    <source>
        <dbReference type="Proteomes" id="UP001497457"/>
    </source>
</evidence>
<dbReference type="AlphaFoldDB" id="A0ABC9D1K1"/>
<keyword evidence="2" id="KW-0723">Serine/threonine-protein kinase</keyword>
<dbReference type="GO" id="GO:0016020">
    <property type="term" value="C:membrane"/>
    <property type="evidence" value="ECO:0007669"/>
    <property type="project" value="UniProtKB-SubCell"/>
</dbReference>
<keyword evidence="6 13" id="KW-0547">Nucleotide-binding</keyword>
<evidence type="ECO:0000313" key="15">
    <source>
        <dbReference type="EMBL" id="CAL5029625.1"/>
    </source>
</evidence>
<evidence type="ECO:0000256" key="3">
    <source>
        <dbReference type="ARBA" id="ARBA00022679"/>
    </source>
</evidence>
<accession>A0ABC9D1K1</accession>
<proteinExistence type="predicted"/>
<dbReference type="GO" id="GO:0005524">
    <property type="term" value="F:ATP binding"/>
    <property type="evidence" value="ECO:0007669"/>
    <property type="project" value="UniProtKB-UniRule"/>
</dbReference>
<dbReference type="InterPro" id="IPR011009">
    <property type="entry name" value="Kinase-like_dom_sf"/>
</dbReference>
<keyword evidence="7" id="KW-0418">Kinase</keyword>
<dbReference type="FunFam" id="3.30.200.20:FF:000043">
    <property type="entry name" value="Wall-associated receptor kinase 2"/>
    <property type="match status" value="1"/>
</dbReference>
<evidence type="ECO:0000256" key="13">
    <source>
        <dbReference type="PROSITE-ProRule" id="PRU10141"/>
    </source>
</evidence>
<evidence type="ECO:0000256" key="5">
    <source>
        <dbReference type="ARBA" id="ARBA00022729"/>
    </source>
</evidence>
<feature type="binding site" evidence="13">
    <location>
        <position position="708"/>
    </location>
    <ligand>
        <name>ATP</name>
        <dbReference type="ChEBI" id="CHEBI:30616"/>
    </ligand>
</feature>
<dbReference type="Gene3D" id="1.10.510.10">
    <property type="entry name" value="Transferase(Phosphotransferase) domain 1"/>
    <property type="match status" value="1"/>
</dbReference>
<keyword evidence="3" id="KW-0808">Transferase</keyword>
<dbReference type="PANTHER" id="PTHR27005">
    <property type="entry name" value="WALL-ASSOCIATED RECEPTOR KINASE-LIKE 21"/>
    <property type="match status" value="1"/>
</dbReference>
<evidence type="ECO:0000256" key="12">
    <source>
        <dbReference type="ARBA" id="ARBA00023180"/>
    </source>
</evidence>
<dbReference type="PROSITE" id="PS00107">
    <property type="entry name" value="PROTEIN_KINASE_ATP"/>
    <property type="match status" value="1"/>
</dbReference>
<protein>
    <recommendedName>
        <fullName evidence="14">Protein kinase domain-containing protein</fullName>
    </recommendedName>
</protein>
<name>A0ABC9D1K1_9POAL</name>
<reference evidence="15" key="1">
    <citation type="submission" date="2024-10" db="EMBL/GenBank/DDBJ databases">
        <authorList>
            <person name="Ryan C."/>
        </authorList>
    </citation>
    <scope>NUCLEOTIDE SEQUENCE [LARGE SCALE GENOMIC DNA]</scope>
</reference>
<dbReference type="Pfam" id="PF00069">
    <property type="entry name" value="Pkinase"/>
    <property type="match status" value="1"/>
</dbReference>
<comment type="subcellular location">
    <subcellularLocation>
        <location evidence="1">Membrane</location>
        <topology evidence="1">Single-pass type I membrane protein</topology>
    </subcellularLocation>
</comment>